<feature type="transmembrane region" description="Helical" evidence="2">
    <location>
        <begin position="277"/>
        <end position="297"/>
    </location>
</feature>
<feature type="transmembrane region" description="Helical" evidence="2">
    <location>
        <begin position="82"/>
        <end position="102"/>
    </location>
</feature>
<proteinExistence type="predicted"/>
<organism evidence="4 5">
    <name type="scientific">Propioniciclava soli</name>
    <dbReference type="NCBI Taxonomy" id="2775081"/>
    <lineage>
        <taxon>Bacteria</taxon>
        <taxon>Bacillati</taxon>
        <taxon>Actinomycetota</taxon>
        <taxon>Actinomycetes</taxon>
        <taxon>Propionibacteriales</taxon>
        <taxon>Propionibacteriaceae</taxon>
        <taxon>Propioniciclava</taxon>
    </lineage>
</organism>
<dbReference type="Proteomes" id="UP001434337">
    <property type="component" value="Chromosome"/>
</dbReference>
<evidence type="ECO:0000256" key="1">
    <source>
        <dbReference type="SAM" id="MobiDB-lite"/>
    </source>
</evidence>
<feature type="transmembrane region" description="Helical" evidence="2">
    <location>
        <begin position="39"/>
        <end position="62"/>
    </location>
</feature>
<protein>
    <submittedName>
        <fullName evidence="4">Type II CAAX endopeptidase family protein</fullName>
    </submittedName>
</protein>
<feature type="transmembrane region" description="Helical" evidence="2">
    <location>
        <begin position="218"/>
        <end position="236"/>
    </location>
</feature>
<evidence type="ECO:0000259" key="3">
    <source>
        <dbReference type="Pfam" id="PF02517"/>
    </source>
</evidence>
<dbReference type="InterPro" id="IPR003675">
    <property type="entry name" value="Rce1/LyrA-like_dom"/>
</dbReference>
<dbReference type="Pfam" id="PF02517">
    <property type="entry name" value="Rce1-like"/>
    <property type="match status" value="1"/>
</dbReference>
<keyword evidence="2" id="KW-0812">Transmembrane</keyword>
<feature type="transmembrane region" description="Helical" evidence="2">
    <location>
        <begin position="190"/>
        <end position="212"/>
    </location>
</feature>
<evidence type="ECO:0000256" key="2">
    <source>
        <dbReference type="SAM" id="Phobius"/>
    </source>
</evidence>
<feature type="compositionally biased region" description="Pro residues" evidence="1">
    <location>
        <begin position="327"/>
        <end position="352"/>
    </location>
</feature>
<gene>
    <name evidence="4" type="ORF">PCC79_10540</name>
</gene>
<dbReference type="EMBL" id="CP115965">
    <property type="protein sequence ID" value="WZW97353.1"/>
    <property type="molecule type" value="Genomic_DNA"/>
</dbReference>
<feature type="transmembrane region" description="Helical" evidence="2">
    <location>
        <begin position="123"/>
        <end position="145"/>
    </location>
</feature>
<reference evidence="4 5" key="1">
    <citation type="journal article" date="2023" name="Environ Microbiome">
        <title>A coral-associated actinobacterium mitigates coral bleaching under heat stress.</title>
        <authorList>
            <person name="Li J."/>
            <person name="Zou Y."/>
            <person name="Li Q."/>
            <person name="Zhang J."/>
            <person name="Bourne D.G."/>
            <person name="Lyu Y."/>
            <person name="Liu C."/>
            <person name="Zhang S."/>
        </authorList>
    </citation>
    <scope>NUCLEOTIDE SEQUENCE [LARGE SCALE GENOMIC DNA]</scope>
    <source>
        <strain evidence="4 5">SCSIO 13291</strain>
    </source>
</reference>
<feature type="transmembrane region" description="Helical" evidence="2">
    <location>
        <begin position="157"/>
        <end position="178"/>
    </location>
</feature>
<keyword evidence="2" id="KW-1133">Transmembrane helix</keyword>
<feature type="domain" description="CAAX prenyl protease 2/Lysostaphin resistance protein A-like" evidence="3">
    <location>
        <begin position="158"/>
        <end position="253"/>
    </location>
</feature>
<evidence type="ECO:0000313" key="5">
    <source>
        <dbReference type="Proteomes" id="UP001434337"/>
    </source>
</evidence>
<feature type="region of interest" description="Disordered" evidence="1">
    <location>
        <begin position="322"/>
        <end position="352"/>
    </location>
</feature>
<evidence type="ECO:0000313" key="4">
    <source>
        <dbReference type="EMBL" id="WZW97353.1"/>
    </source>
</evidence>
<keyword evidence="5" id="KW-1185">Reference proteome</keyword>
<sequence>MTALDPAQLPPAARPTLPVEPTDYLRFFRAPRFRWWKSALAIVAVALVWFFVSAVVSFVGIASDGFDSVNADTGAVRVGPGIFLANNLGLAASIPIVMLLTWAIVGQRPGWLSSVAGGFRWSWFARCALVALPLWAVLTAVGFVLGDPVELTWRDTTVFMILVVLLTTPLQSAGEEYLVRGFLGRAVGSWFAHPWVAFGVSTVVTASVFTALHAAADPWLNAYYVVFAVVASWLVLRTGGLEASVAIHIVNNMTGMVTLPFSDFSEMFDRGVGTGDASLLINMGVLVVAAAVIDWWARRRGVVRASAPGREQLAAVRAALAGRGWAPGPPPPGQQLPRPAQPPGPHQPPAAW</sequence>
<name>A0ABZ3C3N8_9ACTN</name>
<accession>A0ABZ3C3N8</accession>
<dbReference type="RefSeq" id="WP_232547569.1">
    <property type="nucleotide sequence ID" value="NZ_CP115965.1"/>
</dbReference>
<keyword evidence="2" id="KW-0472">Membrane</keyword>